<dbReference type="InterPro" id="IPR051977">
    <property type="entry name" value="Rab11-interacting_regulator"/>
</dbReference>
<feature type="compositionally biased region" description="Basic and acidic residues" evidence="8">
    <location>
        <begin position="139"/>
        <end position="153"/>
    </location>
</feature>
<proteinExistence type="predicted"/>
<gene>
    <name evidence="9" type="ORF">CTOB1V02_LOCUS11850</name>
</gene>
<dbReference type="GO" id="GO:0032465">
    <property type="term" value="P:regulation of cytokinesis"/>
    <property type="evidence" value="ECO:0007669"/>
    <property type="project" value="TreeGrafter"/>
</dbReference>
<organism evidence="9">
    <name type="scientific">Cyprideis torosa</name>
    <dbReference type="NCBI Taxonomy" id="163714"/>
    <lineage>
        <taxon>Eukaryota</taxon>
        <taxon>Metazoa</taxon>
        <taxon>Ecdysozoa</taxon>
        <taxon>Arthropoda</taxon>
        <taxon>Crustacea</taxon>
        <taxon>Oligostraca</taxon>
        <taxon>Ostracoda</taxon>
        <taxon>Podocopa</taxon>
        <taxon>Podocopida</taxon>
        <taxon>Cytherocopina</taxon>
        <taxon>Cytheroidea</taxon>
        <taxon>Cytherideidae</taxon>
        <taxon>Cyprideis</taxon>
    </lineage>
</organism>
<evidence type="ECO:0000256" key="8">
    <source>
        <dbReference type="SAM" id="MobiDB-lite"/>
    </source>
</evidence>
<dbReference type="FunFam" id="1.20.5.2440:FF:000003">
    <property type="entry name" value="Nuclear fallout, isoform D"/>
    <property type="match status" value="1"/>
</dbReference>
<dbReference type="PANTHER" id="PTHR15726">
    <property type="entry name" value="RAB11-FAMILY INTERACTING PROTEIN"/>
    <property type="match status" value="1"/>
</dbReference>
<dbReference type="GO" id="GO:0032154">
    <property type="term" value="C:cleavage furrow"/>
    <property type="evidence" value="ECO:0007669"/>
    <property type="project" value="UniProtKB-SubCell"/>
</dbReference>
<evidence type="ECO:0000256" key="4">
    <source>
        <dbReference type="ARBA" id="ARBA00022448"/>
    </source>
</evidence>
<evidence type="ECO:0000256" key="2">
    <source>
        <dbReference type="ARBA" id="ARBA00004626"/>
    </source>
</evidence>
<dbReference type="Pfam" id="PF09457">
    <property type="entry name" value="RBD-FIP"/>
    <property type="match status" value="1"/>
</dbReference>
<keyword evidence="6" id="KW-0175">Coiled coil</keyword>
<evidence type="ECO:0000256" key="3">
    <source>
        <dbReference type="ARBA" id="ARBA00004654"/>
    </source>
</evidence>
<evidence type="ECO:0000256" key="1">
    <source>
        <dbReference type="ARBA" id="ARBA00004214"/>
    </source>
</evidence>
<dbReference type="AlphaFoldDB" id="A0A7R8ZR55"/>
<dbReference type="SUPFAM" id="SSF144270">
    <property type="entry name" value="Eferin C-derminal domain-like"/>
    <property type="match status" value="1"/>
</dbReference>
<dbReference type="PROSITE" id="PS51511">
    <property type="entry name" value="FIP_RBD"/>
    <property type="match status" value="1"/>
</dbReference>
<feature type="region of interest" description="Disordered" evidence="8">
    <location>
        <begin position="129"/>
        <end position="155"/>
    </location>
</feature>
<evidence type="ECO:0000313" key="9">
    <source>
        <dbReference type="EMBL" id="CAD7234032.1"/>
    </source>
</evidence>
<evidence type="ECO:0000256" key="5">
    <source>
        <dbReference type="ARBA" id="ARBA00022753"/>
    </source>
</evidence>
<dbReference type="GO" id="GO:0030496">
    <property type="term" value="C:midbody"/>
    <property type="evidence" value="ECO:0007669"/>
    <property type="project" value="UniProtKB-SubCell"/>
</dbReference>
<name>A0A7R8ZR55_9CRUS</name>
<keyword evidence="5" id="KW-0967">Endosome</keyword>
<accession>A0A7R8ZR55</accession>
<dbReference type="InterPro" id="IPR019018">
    <property type="entry name" value="Rab-bd_FIP-RBD"/>
</dbReference>
<evidence type="ECO:0000256" key="7">
    <source>
        <dbReference type="ARBA" id="ARBA00023136"/>
    </source>
</evidence>
<sequence>VQILQDHVISLTERQSDSDERFHRVKGENANLVERLHALEEQLREVEVRSDEKLDEERRRSREASLRLEREREMERENYKIRLESVEKERNSAIRDLQGCRSELETIRQENRTISRQLLELEVSLNSTREETATMASRLQEEREERAREREGNQHLVDTLNQEMGILRQYQRQPKSGSNGTDDGRKEHDALVSEMSFLRSENQRLSETNDELQAQLLSNSLHTGRELLGSGPESLAKEMEVADEHKLRDALREQQEVNRRLRTYIDGILLNIVENYPQLLEVKNNNMHTESPSPVSRAQGK</sequence>
<dbReference type="GO" id="GO:0032456">
    <property type="term" value="P:endocytic recycling"/>
    <property type="evidence" value="ECO:0007669"/>
    <property type="project" value="TreeGrafter"/>
</dbReference>
<keyword evidence="7" id="KW-0472">Membrane</keyword>
<dbReference type="InterPro" id="IPR037245">
    <property type="entry name" value="FIP-RBD_C_sf"/>
</dbReference>
<feature type="non-terminal residue" evidence="9">
    <location>
        <position position="1"/>
    </location>
</feature>
<protein>
    <submittedName>
        <fullName evidence="9">Uncharacterized protein</fullName>
    </submittedName>
</protein>
<dbReference type="EMBL" id="OB667561">
    <property type="protein sequence ID" value="CAD7234032.1"/>
    <property type="molecule type" value="Genomic_DNA"/>
</dbReference>
<dbReference type="OrthoDB" id="418358at2759"/>
<comment type="subcellular location">
    <subcellularLocation>
        <location evidence="2">Cleavage furrow</location>
    </subcellularLocation>
    <subcellularLocation>
        <location evidence="1">Midbody</location>
    </subcellularLocation>
    <subcellularLocation>
        <location evidence="3">Recycling endosome membrane</location>
        <topology evidence="3">Peripheral membrane protein</topology>
    </subcellularLocation>
</comment>
<reference evidence="9" key="1">
    <citation type="submission" date="2020-11" db="EMBL/GenBank/DDBJ databases">
        <authorList>
            <person name="Tran Van P."/>
        </authorList>
    </citation>
    <scope>NUCLEOTIDE SEQUENCE</scope>
</reference>
<dbReference type="Pfam" id="PF25450">
    <property type="entry name" value="Rab11-FIP3"/>
    <property type="match status" value="1"/>
</dbReference>
<dbReference type="GO" id="GO:0030139">
    <property type="term" value="C:endocytic vesicle"/>
    <property type="evidence" value="ECO:0007669"/>
    <property type="project" value="TreeGrafter"/>
</dbReference>
<dbReference type="Gene3D" id="1.20.5.2440">
    <property type="match status" value="1"/>
</dbReference>
<evidence type="ECO:0000256" key="6">
    <source>
        <dbReference type="ARBA" id="ARBA00023054"/>
    </source>
</evidence>
<keyword evidence="4" id="KW-0813">Transport</keyword>
<dbReference type="InterPro" id="IPR057316">
    <property type="entry name" value="Rab11-FIP3/4_dom"/>
</dbReference>
<dbReference type="GO" id="GO:0055038">
    <property type="term" value="C:recycling endosome membrane"/>
    <property type="evidence" value="ECO:0007669"/>
    <property type="project" value="UniProtKB-SubCell"/>
</dbReference>
<dbReference type="PANTHER" id="PTHR15726:SF7">
    <property type="entry name" value="NUCLEAR FALLOUT, ISOFORM J"/>
    <property type="match status" value="1"/>
</dbReference>